<comment type="caution">
    <text evidence="1">The sequence shown here is derived from an EMBL/GenBank/DDBJ whole genome shotgun (WGS) entry which is preliminary data.</text>
</comment>
<accession>A0ABQ7VH55</accession>
<evidence type="ECO:0000313" key="2">
    <source>
        <dbReference type="Proteomes" id="UP000826656"/>
    </source>
</evidence>
<sequence>MNIFGFLIIGISPVTEGKTPLIAPMIVTFETRCRWNIHVSFRCRRSRFCWNSLLVEKYLERFSAITKREMLINRSGKTILGQSSRDRLACQRADIRRLRPTAPRKLDDIGSKVQDDVIQVNDEAKQFLDFVHRVSSTLAKGRKRTDAIESDVNKFQKSALRVRESKRWQNGWRRSLSSETWTDELCNLYSPTFLDTLEVDSCHKECHRLSAVLRYSLEDGTFLLT</sequence>
<reference evidence="1 2" key="1">
    <citation type="journal article" date="2021" name="bioRxiv">
        <title>Chromosome-scale and haplotype-resolved genome assembly of a tetraploid potato cultivar.</title>
        <authorList>
            <person name="Sun H."/>
            <person name="Jiao W.-B."/>
            <person name="Krause K."/>
            <person name="Campoy J.A."/>
            <person name="Goel M."/>
            <person name="Folz-Donahue K."/>
            <person name="Kukat C."/>
            <person name="Huettel B."/>
            <person name="Schneeberger K."/>
        </authorList>
    </citation>
    <scope>NUCLEOTIDE SEQUENCE [LARGE SCALE GENOMIC DNA]</scope>
    <source>
        <strain evidence="1">SolTubOtavaFocal</strain>
        <tissue evidence="1">Leaves</tissue>
    </source>
</reference>
<dbReference type="Proteomes" id="UP000826656">
    <property type="component" value="Unassembled WGS sequence"/>
</dbReference>
<gene>
    <name evidence="1" type="ORF">KY290_019486</name>
</gene>
<name>A0ABQ7VH55_SOLTU</name>
<protein>
    <submittedName>
        <fullName evidence="1">Uncharacterized protein</fullName>
    </submittedName>
</protein>
<evidence type="ECO:0000313" key="1">
    <source>
        <dbReference type="EMBL" id="KAH0763413.1"/>
    </source>
</evidence>
<proteinExistence type="predicted"/>
<organism evidence="1 2">
    <name type="scientific">Solanum tuberosum</name>
    <name type="common">Potato</name>
    <dbReference type="NCBI Taxonomy" id="4113"/>
    <lineage>
        <taxon>Eukaryota</taxon>
        <taxon>Viridiplantae</taxon>
        <taxon>Streptophyta</taxon>
        <taxon>Embryophyta</taxon>
        <taxon>Tracheophyta</taxon>
        <taxon>Spermatophyta</taxon>
        <taxon>Magnoliopsida</taxon>
        <taxon>eudicotyledons</taxon>
        <taxon>Gunneridae</taxon>
        <taxon>Pentapetalae</taxon>
        <taxon>asterids</taxon>
        <taxon>lamiids</taxon>
        <taxon>Solanales</taxon>
        <taxon>Solanaceae</taxon>
        <taxon>Solanoideae</taxon>
        <taxon>Solaneae</taxon>
        <taxon>Solanum</taxon>
    </lineage>
</organism>
<dbReference type="EMBL" id="JAIVGD010000013">
    <property type="protein sequence ID" value="KAH0763413.1"/>
    <property type="molecule type" value="Genomic_DNA"/>
</dbReference>
<keyword evidence="2" id="KW-1185">Reference proteome</keyword>